<dbReference type="SUPFAM" id="SSF53098">
    <property type="entry name" value="Ribonuclease H-like"/>
    <property type="match status" value="1"/>
</dbReference>
<name>A0ABQ8L3Q4_LABRO</name>
<keyword evidence="6" id="KW-1185">Reference proteome</keyword>
<dbReference type="EMBL" id="JACTAM010002368">
    <property type="protein sequence ID" value="KAI2644969.1"/>
    <property type="molecule type" value="Genomic_DNA"/>
</dbReference>
<dbReference type="PROSITE" id="PS50158">
    <property type="entry name" value="ZF_CCHC"/>
    <property type="match status" value="1"/>
</dbReference>
<evidence type="ECO:0000256" key="1">
    <source>
        <dbReference type="PROSITE-ProRule" id="PRU00047"/>
    </source>
</evidence>
<protein>
    <recommendedName>
        <fullName evidence="7">Integrase catalytic domain-containing protein</fullName>
    </recommendedName>
</protein>
<keyword evidence="1" id="KW-0862">Zinc</keyword>
<reference evidence="5 6" key="1">
    <citation type="submission" date="2022-01" db="EMBL/GenBank/DDBJ databases">
        <title>A high-quality chromosome-level genome assembly of rohu carp, Labeo rohita.</title>
        <authorList>
            <person name="Arick M.A. II"/>
            <person name="Hsu C.-Y."/>
            <person name="Magbanua Z."/>
            <person name="Pechanova O."/>
            <person name="Grover C."/>
            <person name="Miller E."/>
            <person name="Thrash A."/>
            <person name="Ezzel L."/>
            <person name="Alam S."/>
            <person name="Benzie J."/>
            <person name="Hamilton M."/>
            <person name="Karsi A."/>
            <person name="Lawrence M.L."/>
            <person name="Peterson D.G."/>
        </authorList>
    </citation>
    <scope>NUCLEOTIDE SEQUENCE [LARGE SCALE GENOMIC DNA]</scope>
    <source>
        <strain evidence="6">BAU-BD-2019</strain>
        <tissue evidence="5">Blood</tissue>
    </source>
</reference>
<gene>
    <name evidence="5" type="ORF">H4Q32_029721</name>
</gene>
<dbReference type="Proteomes" id="UP000830375">
    <property type="component" value="Unassembled WGS sequence"/>
</dbReference>
<dbReference type="Gene3D" id="3.30.420.10">
    <property type="entry name" value="Ribonuclease H-like superfamily/Ribonuclease H"/>
    <property type="match status" value="1"/>
</dbReference>
<feature type="domain" description="Integrase catalytic" evidence="4">
    <location>
        <begin position="836"/>
        <end position="1032"/>
    </location>
</feature>
<dbReference type="InterPro" id="IPR008042">
    <property type="entry name" value="Retrotrans_Pao"/>
</dbReference>
<proteinExistence type="predicted"/>
<feature type="region of interest" description="Disordered" evidence="2">
    <location>
        <begin position="19"/>
        <end position="51"/>
    </location>
</feature>
<evidence type="ECO:0000313" key="6">
    <source>
        <dbReference type="Proteomes" id="UP000830375"/>
    </source>
</evidence>
<dbReference type="InterPro" id="IPR036397">
    <property type="entry name" value="RNaseH_sf"/>
</dbReference>
<feature type="domain" description="CCHC-type" evidence="3">
    <location>
        <begin position="104"/>
        <end position="119"/>
    </location>
</feature>
<dbReference type="InterPro" id="IPR012337">
    <property type="entry name" value="RNaseH-like_sf"/>
</dbReference>
<evidence type="ECO:0008006" key="7">
    <source>
        <dbReference type="Google" id="ProtNLM"/>
    </source>
</evidence>
<keyword evidence="1" id="KW-0479">Metal-binding</keyword>
<evidence type="ECO:0000259" key="3">
    <source>
        <dbReference type="PROSITE" id="PS50158"/>
    </source>
</evidence>
<keyword evidence="1" id="KW-0863">Zinc-finger</keyword>
<evidence type="ECO:0000313" key="5">
    <source>
        <dbReference type="EMBL" id="KAI2644969.1"/>
    </source>
</evidence>
<comment type="caution">
    <text evidence="5">The sequence shown here is derived from an EMBL/GenBank/DDBJ whole genome shotgun (WGS) entry which is preliminary data.</text>
</comment>
<sequence length="1104" mass="124697">MLEIKTRLGLGVAAARQTSNNPIHPSDSVKLPWTPLDSQRPKALTGDAHGCAQQKSLRASNSVRKGNHRCKQSSASNHTLEKCFQFKRKTQQDKIHFLKEKGVCFGCLKYGHTSKDCRSRLDCELCHRKHPSVLHVEKEDITRITSKETVSTVPEQQQTCGHIGAGEEDTAVFSIVAVRVKSQKDNKVVHTYAFLDSGSSGTFCTASLAERLGVSGKNCNILLRTMGQTKTINTTVLTGLEVSGFDTEDFIELPFVLTQTTMPVSRVNVPCQDDVAKWSYLSSIRLHEVDADVDLLIETDFPKVLEPWELINSQCGGPYAVRTRVGWVINRMCVHLFGAVSSPSCSNYALRRTSEDNALQYSPDVLSTVKTNFYVDDCLKSTVTEEDAVKLKHGLTSLCKKGGFHLQKWVTNSPKVFALIPSNIRAVGLENMDLDRDQLPVERALGMQWCVQGDTLSFRTAVRERPHTRRGILSVVSSLYDPLGFLSPFIIPAKLLLQELCRINLKWDEPVPSAFSRYWSEWLSELQHMSGFKVERCIKPKDFGTQLKAELHHFSDASQTGYGTVLYLRLESTDSVHVSFITGKARVAPLKQLTIPRLELAAAVLAVRVNTMLLKELHLPLQRSFFWTYSTTVLKYIFNETKRFHTYVANRVSIIREATDKDQWRYVNTKDNPADEASRGLRAQEFGKGKWLKRPDFLYLPAAKWPKLDLDSSSIPSDDPEVKRELKVNVITTHSNNPLSQLIHYFSSWRKLKTSVAWLLELKERLLLLSRKRKEYVVKQNENVEKELKKFKAALGKSSLTPERLEEAEKAIIQFVQNQRFSTEISSLKHDPKAVSKDSPLERVVPDNTPFTNVGVDHFGPLDVKRGRTMLKRYGVIFTCLSSRAIHLEVAHSLDTDSCINAVRRFICRRGPVRSIRSDNGTNFVGAKKELRQALAALNHSKIERTFVQEGVTWSFNTPAASHQGGVWKCLIRSVRSVLTSVVGHQLLDEEGLQTLFCEVEAILNDRPITKVSEDPNDLEALTPNHILLLKGKPILPSGLFEKSDLYIKRRWRQAQYVAELFWKRVLSTTADSRGLVRSVKVQKKTSILDRPIIKLCLLLEANN</sequence>
<dbReference type="PANTHER" id="PTHR47331">
    <property type="entry name" value="PHD-TYPE DOMAIN-CONTAINING PROTEIN"/>
    <property type="match status" value="1"/>
</dbReference>
<dbReference type="PANTHER" id="PTHR47331:SF3">
    <property type="match status" value="1"/>
</dbReference>
<dbReference type="InterPro" id="IPR001584">
    <property type="entry name" value="Integrase_cat-core"/>
</dbReference>
<evidence type="ECO:0000256" key="2">
    <source>
        <dbReference type="SAM" id="MobiDB-lite"/>
    </source>
</evidence>
<dbReference type="PROSITE" id="PS50994">
    <property type="entry name" value="INTEGRASE"/>
    <property type="match status" value="1"/>
</dbReference>
<organism evidence="5 6">
    <name type="scientific">Labeo rohita</name>
    <name type="common">Indian major carp</name>
    <name type="synonym">Cyprinus rohita</name>
    <dbReference type="NCBI Taxonomy" id="84645"/>
    <lineage>
        <taxon>Eukaryota</taxon>
        <taxon>Metazoa</taxon>
        <taxon>Chordata</taxon>
        <taxon>Craniata</taxon>
        <taxon>Vertebrata</taxon>
        <taxon>Euteleostomi</taxon>
        <taxon>Actinopterygii</taxon>
        <taxon>Neopterygii</taxon>
        <taxon>Teleostei</taxon>
        <taxon>Ostariophysi</taxon>
        <taxon>Cypriniformes</taxon>
        <taxon>Cyprinidae</taxon>
        <taxon>Labeoninae</taxon>
        <taxon>Labeonini</taxon>
        <taxon>Labeo</taxon>
    </lineage>
</organism>
<accession>A0ABQ8L3Q4</accession>
<dbReference type="Pfam" id="PF05380">
    <property type="entry name" value="Peptidase_A17"/>
    <property type="match status" value="1"/>
</dbReference>
<evidence type="ECO:0000259" key="4">
    <source>
        <dbReference type="PROSITE" id="PS50994"/>
    </source>
</evidence>
<dbReference type="InterPro" id="IPR001878">
    <property type="entry name" value="Znf_CCHC"/>
</dbReference>